<dbReference type="InterPro" id="IPR005119">
    <property type="entry name" value="LysR_subst-bd"/>
</dbReference>
<dbReference type="Pfam" id="PF00126">
    <property type="entry name" value="HTH_1"/>
    <property type="match status" value="1"/>
</dbReference>
<dbReference type="InterPro" id="IPR036388">
    <property type="entry name" value="WH-like_DNA-bd_sf"/>
</dbReference>
<dbReference type="SUPFAM" id="SSF53850">
    <property type="entry name" value="Periplasmic binding protein-like II"/>
    <property type="match status" value="1"/>
</dbReference>
<gene>
    <name evidence="6" type="ORF">GTZ99_00720</name>
</gene>
<dbReference type="RefSeq" id="WP_161716376.1">
    <property type="nucleotide sequence ID" value="NZ_JAAAPO010000001.1"/>
</dbReference>
<evidence type="ECO:0000313" key="6">
    <source>
        <dbReference type="EMBL" id="NBC35076.1"/>
    </source>
</evidence>
<dbReference type="PANTHER" id="PTHR30126:SF98">
    <property type="entry name" value="HTH-TYPE TRANSCRIPTIONAL ACTIVATOR BAUR"/>
    <property type="match status" value="1"/>
</dbReference>
<accession>A0ABW9X966</accession>
<sequence length="312" mass="33534">MTLDLRALQHFLAINQQGGFARAARALRISQPSLSRSIALLEQQLGAQLFDRSTKGTAITGAGMRLLPHATMIIDGVERAQALFESPATESFAQLRIGLSPHLLHGAGAAAIGAILAGDGRTHVATSTGTMESLIDQVKAGEITFAVCLIATRLMQNLNRYEGCGFEEIAHETLIPVARRDHPVFDDAPTLGRLSQCDWAVPHQMSVSYRFESVFFRQNLALPKERLNTTSMGLMRAAIADWGLIGLMPRSMVGDDLASGAWALVDAPDLVFDYALAIIRPTALAPGPEALRAMAILRDRLGMTVPGLVCAP</sequence>
<feature type="domain" description="HTH lysR-type" evidence="5">
    <location>
        <begin position="3"/>
        <end position="60"/>
    </location>
</feature>
<dbReference type="Pfam" id="PF03466">
    <property type="entry name" value="LysR_substrate"/>
    <property type="match status" value="1"/>
</dbReference>
<evidence type="ECO:0000256" key="3">
    <source>
        <dbReference type="ARBA" id="ARBA00023125"/>
    </source>
</evidence>
<organism evidence="6 7">
    <name type="scientific">Novosphingobium ovatum</name>
    <dbReference type="NCBI Taxonomy" id="1908523"/>
    <lineage>
        <taxon>Bacteria</taxon>
        <taxon>Pseudomonadati</taxon>
        <taxon>Pseudomonadota</taxon>
        <taxon>Alphaproteobacteria</taxon>
        <taxon>Sphingomonadales</taxon>
        <taxon>Sphingomonadaceae</taxon>
        <taxon>Novosphingobium</taxon>
    </lineage>
</organism>
<comment type="similarity">
    <text evidence="1">Belongs to the LysR transcriptional regulatory family.</text>
</comment>
<name>A0ABW9X966_9SPHN</name>
<dbReference type="InterPro" id="IPR000847">
    <property type="entry name" value="LysR_HTH_N"/>
</dbReference>
<keyword evidence="4" id="KW-0804">Transcription</keyword>
<dbReference type="EMBL" id="JAAAPO010000001">
    <property type="protein sequence ID" value="NBC35076.1"/>
    <property type="molecule type" value="Genomic_DNA"/>
</dbReference>
<dbReference type="InterPro" id="IPR036390">
    <property type="entry name" value="WH_DNA-bd_sf"/>
</dbReference>
<evidence type="ECO:0000256" key="2">
    <source>
        <dbReference type="ARBA" id="ARBA00023015"/>
    </source>
</evidence>
<dbReference type="PANTHER" id="PTHR30126">
    <property type="entry name" value="HTH-TYPE TRANSCRIPTIONAL REGULATOR"/>
    <property type="match status" value="1"/>
</dbReference>
<proteinExistence type="inferred from homology"/>
<protein>
    <submittedName>
        <fullName evidence="6">LysR family transcriptional regulator</fullName>
    </submittedName>
</protein>
<keyword evidence="2" id="KW-0805">Transcription regulation</keyword>
<evidence type="ECO:0000259" key="5">
    <source>
        <dbReference type="PROSITE" id="PS50931"/>
    </source>
</evidence>
<dbReference type="Gene3D" id="1.10.10.10">
    <property type="entry name" value="Winged helix-like DNA-binding domain superfamily/Winged helix DNA-binding domain"/>
    <property type="match status" value="1"/>
</dbReference>
<evidence type="ECO:0000256" key="1">
    <source>
        <dbReference type="ARBA" id="ARBA00009437"/>
    </source>
</evidence>
<comment type="caution">
    <text evidence="6">The sequence shown here is derived from an EMBL/GenBank/DDBJ whole genome shotgun (WGS) entry which is preliminary data.</text>
</comment>
<reference evidence="7" key="1">
    <citation type="submission" date="2020-01" db="EMBL/GenBank/DDBJ databases">
        <title>Sphingomonas sp. strain CSW-10.</title>
        <authorList>
            <person name="Chen W.-M."/>
        </authorList>
    </citation>
    <scope>NUCLEOTIDE SEQUENCE [LARGE SCALE GENOMIC DNA]</scope>
    <source>
        <strain evidence="7">FSY-8</strain>
    </source>
</reference>
<dbReference type="PRINTS" id="PR00039">
    <property type="entry name" value="HTHLYSR"/>
</dbReference>
<dbReference type="SUPFAM" id="SSF46785">
    <property type="entry name" value="Winged helix' DNA-binding domain"/>
    <property type="match status" value="1"/>
</dbReference>
<dbReference type="PROSITE" id="PS50931">
    <property type="entry name" value="HTH_LYSR"/>
    <property type="match status" value="1"/>
</dbReference>
<evidence type="ECO:0000256" key="4">
    <source>
        <dbReference type="ARBA" id="ARBA00023163"/>
    </source>
</evidence>
<dbReference type="Proteomes" id="UP000753724">
    <property type="component" value="Unassembled WGS sequence"/>
</dbReference>
<keyword evidence="7" id="KW-1185">Reference proteome</keyword>
<dbReference type="Gene3D" id="3.40.190.10">
    <property type="entry name" value="Periplasmic binding protein-like II"/>
    <property type="match status" value="1"/>
</dbReference>
<keyword evidence="3" id="KW-0238">DNA-binding</keyword>
<evidence type="ECO:0000313" key="7">
    <source>
        <dbReference type="Proteomes" id="UP000753724"/>
    </source>
</evidence>